<dbReference type="PANTHER" id="PTHR11877">
    <property type="entry name" value="HYDROXYMETHYLGLUTARYL-COA SYNTHASE"/>
    <property type="match status" value="1"/>
</dbReference>
<evidence type="ECO:0000313" key="6">
    <source>
        <dbReference type="EMBL" id="KAA9134358.1"/>
    </source>
</evidence>
<dbReference type="PANTHER" id="PTHR11877:SF46">
    <property type="entry name" value="TYPE III POLYKETIDE SYNTHASE A"/>
    <property type="match status" value="1"/>
</dbReference>
<organism evidence="6 7">
    <name type="scientific">Microbacterium caowuchunii</name>
    <dbReference type="NCBI Taxonomy" id="2614638"/>
    <lineage>
        <taxon>Bacteria</taxon>
        <taxon>Bacillati</taxon>
        <taxon>Actinomycetota</taxon>
        <taxon>Actinomycetes</taxon>
        <taxon>Micrococcales</taxon>
        <taxon>Microbacteriaceae</taxon>
        <taxon>Microbacterium</taxon>
    </lineage>
</organism>
<dbReference type="Gene3D" id="3.40.47.10">
    <property type="match status" value="2"/>
</dbReference>
<evidence type="ECO:0000259" key="4">
    <source>
        <dbReference type="Pfam" id="PF00195"/>
    </source>
</evidence>
<keyword evidence="2" id="KW-0808">Transferase</keyword>
<feature type="domain" description="Chalcone/stilbene synthase N-terminal" evidence="4">
    <location>
        <begin position="5"/>
        <end position="217"/>
    </location>
</feature>
<protein>
    <submittedName>
        <fullName evidence="6">Type III polyketide synthase</fullName>
    </submittedName>
</protein>
<reference evidence="7" key="1">
    <citation type="submission" date="2019-09" db="EMBL/GenBank/DDBJ databases">
        <title>Mumia zhuanghuii sp. nov. isolated from the intestinal contents of plateau pika (Ochotona curzoniae) in the Qinghai-Tibet plateau of China.</title>
        <authorList>
            <person name="Tian Z."/>
        </authorList>
    </citation>
    <scope>NUCLEOTIDE SEQUENCE [LARGE SCALE GENOMIC DNA]</scope>
    <source>
        <strain evidence="7">L-033</strain>
    </source>
</reference>
<dbReference type="InterPro" id="IPR011141">
    <property type="entry name" value="Polyketide_synthase_type-III"/>
</dbReference>
<comment type="caution">
    <text evidence="6">The sequence shown here is derived from an EMBL/GenBank/DDBJ whole genome shotgun (WGS) entry which is preliminary data.</text>
</comment>
<dbReference type="EMBL" id="VYUY01000007">
    <property type="protein sequence ID" value="KAA9134358.1"/>
    <property type="molecule type" value="Genomic_DNA"/>
</dbReference>
<dbReference type="InterPro" id="IPR012328">
    <property type="entry name" value="Chalcone/stilbene_synt_C"/>
</dbReference>
<dbReference type="GO" id="GO:0016747">
    <property type="term" value="F:acyltransferase activity, transferring groups other than amino-acyl groups"/>
    <property type="evidence" value="ECO:0007669"/>
    <property type="project" value="InterPro"/>
</dbReference>
<dbReference type="GO" id="GO:0030639">
    <property type="term" value="P:polyketide biosynthetic process"/>
    <property type="evidence" value="ECO:0007669"/>
    <property type="project" value="TreeGrafter"/>
</dbReference>
<evidence type="ECO:0000256" key="3">
    <source>
        <dbReference type="PIRSR" id="PIRSR000451-1"/>
    </source>
</evidence>
<dbReference type="InterPro" id="IPR001099">
    <property type="entry name" value="Chalcone/stilbene_synt_N"/>
</dbReference>
<gene>
    <name evidence="6" type="ORF">F6B40_06175</name>
</gene>
<keyword evidence="7" id="KW-1185">Reference proteome</keyword>
<dbReference type="Pfam" id="PF00195">
    <property type="entry name" value="Chal_sti_synt_N"/>
    <property type="match status" value="1"/>
</dbReference>
<evidence type="ECO:0000259" key="5">
    <source>
        <dbReference type="Pfam" id="PF02797"/>
    </source>
</evidence>
<evidence type="ECO:0000256" key="1">
    <source>
        <dbReference type="ARBA" id="ARBA00005531"/>
    </source>
</evidence>
<comment type="similarity">
    <text evidence="1">Belongs to the thiolase-like superfamily. Chalcone/stilbene synthases family.</text>
</comment>
<dbReference type="AlphaFoldDB" id="A0A5N0TIM9"/>
<sequence length="365" mass="38606">MTPSIVAIGTAVPATRLTQDEIREVFAAQPGVDRLTKRLIHAAFDASAIETRHTVLSDLAPGGRSDPVALEVRRDGLLLSPSTARRNDEFRRLAPALFADAARRALADAALEPDAVTHVVTVSCTGLYAPGPDVGLVRELGLDPGVERYHLGFVGCAAAMPALRAAHRIATARPGAVVLVVCTELCSLHLRASSDPQQIVAASVFADGASAAIVTSDDRFAEGTRLEFGEFATALTADGDEEMVWVIGDEGFEMTLSAEVPRIVGREVRGAAAAIQDCELWAVHPGGRSVLDRVAAGLELSEEQMAPSRRILREYGNMSSATILFILREILHDASAGETSVGALAFGPGLTVETARLSRRMPITA</sequence>
<dbReference type="CDD" id="cd00831">
    <property type="entry name" value="CHS_like"/>
    <property type="match status" value="1"/>
</dbReference>
<accession>A0A5N0TIM9</accession>
<feature type="active site" description="Acyl-thioester intermediate" evidence="3">
    <location>
        <position position="156"/>
    </location>
</feature>
<dbReference type="Proteomes" id="UP000326838">
    <property type="component" value="Unassembled WGS sequence"/>
</dbReference>
<evidence type="ECO:0000313" key="7">
    <source>
        <dbReference type="Proteomes" id="UP000326838"/>
    </source>
</evidence>
<dbReference type="SUPFAM" id="SSF53901">
    <property type="entry name" value="Thiolase-like"/>
    <property type="match status" value="2"/>
</dbReference>
<proteinExistence type="inferred from homology"/>
<name>A0A5N0TIM9_9MICO</name>
<feature type="domain" description="Chalcone/stilbene synthase C-terminal" evidence="5">
    <location>
        <begin position="251"/>
        <end position="355"/>
    </location>
</feature>
<evidence type="ECO:0000256" key="2">
    <source>
        <dbReference type="ARBA" id="ARBA00022679"/>
    </source>
</evidence>
<dbReference type="InterPro" id="IPR016039">
    <property type="entry name" value="Thiolase-like"/>
</dbReference>
<dbReference type="PIRSF" id="PIRSF000451">
    <property type="entry name" value="PKS_III"/>
    <property type="match status" value="1"/>
</dbReference>
<dbReference type="RefSeq" id="WP_150892659.1">
    <property type="nucleotide sequence ID" value="NZ_VYUY01000007.1"/>
</dbReference>
<dbReference type="Pfam" id="PF02797">
    <property type="entry name" value="Chal_sti_synt_C"/>
    <property type="match status" value="1"/>
</dbReference>